<proteinExistence type="predicted"/>
<keyword evidence="4" id="KW-1185">Reference proteome</keyword>
<dbReference type="Gene3D" id="3.30.750.140">
    <property type="match status" value="1"/>
</dbReference>
<dbReference type="RefSeq" id="WP_051656285.1">
    <property type="nucleotide sequence ID" value="NZ_CP075897.1"/>
</dbReference>
<keyword evidence="3" id="KW-0969">Cilium</keyword>
<protein>
    <submittedName>
        <fullName evidence="3">Flagellar hook-length control protein FliK</fullName>
    </submittedName>
</protein>
<dbReference type="GeneID" id="88812114"/>
<feature type="domain" description="Flagellar hook-length control protein-like C-terminal" evidence="2">
    <location>
        <begin position="265"/>
        <end position="323"/>
    </location>
</feature>
<name>A0ABX8G624_EXIAC</name>
<keyword evidence="3" id="KW-0282">Flagellum</keyword>
<evidence type="ECO:0000259" key="2">
    <source>
        <dbReference type="Pfam" id="PF02120"/>
    </source>
</evidence>
<evidence type="ECO:0000313" key="3">
    <source>
        <dbReference type="EMBL" id="QWB29029.1"/>
    </source>
</evidence>
<dbReference type="InterPro" id="IPR021136">
    <property type="entry name" value="Flagellar_hook_control-like_C"/>
</dbReference>
<gene>
    <name evidence="3" type="ORF">KKI46_10525</name>
</gene>
<sequence>MNMTEVIQSSSPNLNTGTGKKGEMTTVGGQFASLLDYLTKLPTTSSSPVSADLTALETKVETPLLPDWIQELVDQPDELLSLLKQPEVEALKQEPKKMEQLLAFVKQLLEGNVEQAKNQFDQLPPLLQQVVLQTVTNDTIKMKDHHTNNLKQPLLTTIEGDISALPVKQTLPQTGPIVETLKSDTVAVAEQAKGKTPLPLAFASLMRKATMPVDPEGKAALTQMSMPIYKGTPLQTIRPVPLPVPEQIQQRIEAALQQAPFLKGADGSTRLSIRLYPEQLGEVVVQLDRKEGALTIKLFASTEQAKQSIEQQLGKLQTALHQQTPVVKIETGMIASSAREFQQSFTRDQQEHESPYQETPAPVEEEEEEDDD</sequence>
<evidence type="ECO:0000256" key="1">
    <source>
        <dbReference type="SAM" id="MobiDB-lite"/>
    </source>
</evidence>
<feature type="compositionally biased region" description="Polar residues" evidence="1">
    <location>
        <begin position="1"/>
        <end position="18"/>
    </location>
</feature>
<organism evidence="3 4">
    <name type="scientific">Exiguobacterium acetylicum</name>
    <name type="common">Brevibacterium acetylicum</name>
    <dbReference type="NCBI Taxonomy" id="41170"/>
    <lineage>
        <taxon>Bacteria</taxon>
        <taxon>Bacillati</taxon>
        <taxon>Bacillota</taxon>
        <taxon>Bacilli</taxon>
        <taxon>Bacillales</taxon>
        <taxon>Bacillales Family XII. Incertae Sedis</taxon>
        <taxon>Exiguobacterium</taxon>
    </lineage>
</organism>
<reference evidence="3 4" key="1">
    <citation type="submission" date="2021-05" db="EMBL/GenBank/DDBJ databases">
        <title>Biocontrol using Exiguobacterium acetylicum SI17 against litchi downy blight caused by Peronophythora litchii.</title>
        <authorList>
            <person name="Zheng L."/>
        </authorList>
    </citation>
    <scope>NUCLEOTIDE SEQUENCE [LARGE SCALE GENOMIC DNA]</scope>
    <source>
        <strain evidence="3 4">SI17</strain>
    </source>
</reference>
<dbReference type="Proteomes" id="UP000679498">
    <property type="component" value="Chromosome"/>
</dbReference>
<accession>A0ABX8G624</accession>
<dbReference type="InterPro" id="IPR038610">
    <property type="entry name" value="FliK-like_C_sf"/>
</dbReference>
<dbReference type="EMBL" id="CP075897">
    <property type="protein sequence ID" value="QWB29029.1"/>
    <property type="molecule type" value="Genomic_DNA"/>
</dbReference>
<keyword evidence="3" id="KW-0966">Cell projection</keyword>
<dbReference type="Pfam" id="PF02120">
    <property type="entry name" value="Flg_hook"/>
    <property type="match status" value="1"/>
</dbReference>
<feature type="region of interest" description="Disordered" evidence="1">
    <location>
        <begin position="1"/>
        <end position="22"/>
    </location>
</feature>
<feature type="compositionally biased region" description="Acidic residues" evidence="1">
    <location>
        <begin position="363"/>
        <end position="372"/>
    </location>
</feature>
<feature type="region of interest" description="Disordered" evidence="1">
    <location>
        <begin position="340"/>
        <end position="372"/>
    </location>
</feature>
<dbReference type="CDD" id="cd17470">
    <property type="entry name" value="T3SS_Flik_C"/>
    <property type="match status" value="1"/>
</dbReference>
<evidence type="ECO:0000313" key="4">
    <source>
        <dbReference type="Proteomes" id="UP000679498"/>
    </source>
</evidence>